<protein>
    <recommendedName>
        <fullName evidence="2">DinB-like domain-containing protein</fullName>
    </recommendedName>
</protein>
<dbReference type="InterPro" id="IPR034660">
    <property type="entry name" value="DinB/YfiT-like"/>
</dbReference>
<dbReference type="Pfam" id="PF12867">
    <property type="entry name" value="DinB_2"/>
    <property type="match status" value="1"/>
</dbReference>
<evidence type="ECO:0000256" key="1">
    <source>
        <dbReference type="SAM" id="SignalP"/>
    </source>
</evidence>
<organism evidence="3 4">
    <name type="scientific">Candidatus Kutchimonas denitrificans</name>
    <dbReference type="NCBI Taxonomy" id="3056748"/>
    <lineage>
        <taxon>Bacteria</taxon>
        <taxon>Pseudomonadati</taxon>
        <taxon>Gemmatimonadota</taxon>
        <taxon>Gemmatimonadia</taxon>
        <taxon>Candidatus Palauibacterales</taxon>
        <taxon>Candidatus Palauibacteraceae</taxon>
        <taxon>Candidatus Kutchimonas</taxon>
    </lineage>
</organism>
<evidence type="ECO:0000259" key="2">
    <source>
        <dbReference type="Pfam" id="PF12867"/>
    </source>
</evidence>
<sequence length="198" mass="21922">MSSSRTMRHPNLRSLVIVFALSVTTAGSAAAQYLGGGTKDEAEVQIADLEQMRDKFVALAEVFPEELYDWRPMEGVRSVHDVMSLIAAEGGLFPTMWDYSAPEWAAEGGFRGELSRLGGLGKEELISELQRSFDHCIGIVRGLSDEERARQVNFFGLTVDLGTAVTLMANDMHEHLGQSIAYARMNQIVPPWSRREGM</sequence>
<feature type="chain" id="PRO_5042120394" description="DinB-like domain-containing protein" evidence="1">
    <location>
        <begin position="32"/>
        <end position="198"/>
    </location>
</feature>
<dbReference type="InterPro" id="IPR024775">
    <property type="entry name" value="DinB-like"/>
</dbReference>
<gene>
    <name evidence="3" type="ORF">GWO12_11045</name>
</gene>
<evidence type="ECO:0000313" key="3">
    <source>
        <dbReference type="EMBL" id="NIR75628.1"/>
    </source>
</evidence>
<name>A0AAE4Z9P3_9BACT</name>
<dbReference type="EMBL" id="JAACAK010000085">
    <property type="protein sequence ID" value="NIR75628.1"/>
    <property type="molecule type" value="Genomic_DNA"/>
</dbReference>
<evidence type="ECO:0000313" key="4">
    <source>
        <dbReference type="Proteomes" id="UP000702544"/>
    </source>
</evidence>
<feature type="signal peptide" evidence="1">
    <location>
        <begin position="1"/>
        <end position="31"/>
    </location>
</feature>
<proteinExistence type="predicted"/>
<feature type="domain" description="DinB-like" evidence="2">
    <location>
        <begin position="49"/>
        <end position="178"/>
    </location>
</feature>
<dbReference type="Proteomes" id="UP000702544">
    <property type="component" value="Unassembled WGS sequence"/>
</dbReference>
<keyword evidence="1" id="KW-0732">Signal</keyword>
<accession>A0AAE4Z9P3</accession>
<dbReference type="AlphaFoldDB" id="A0AAE4Z9P3"/>
<reference evidence="3 4" key="1">
    <citation type="submission" date="2020-01" db="EMBL/GenBank/DDBJ databases">
        <title>Genomes assembled from Gulf of Kutch pelagic sediment metagenomes.</title>
        <authorList>
            <person name="Chandrashekar M."/>
            <person name="Mahajan M.S."/>
            <person name="Dave K.J."/>
            <person name="Vatsa P."/>
            <person name="Nathani N.M."/>
        </authorList>
    </citation>
    <scope>NUCLEOTIDE SEQUENCE [LARGE SCALE GENOMIC DNA]</scope>
    <source>
        <strain evidence="3">KS3-K002</strain>
    </source>
</reference>
<dbReference type="SUPFAM" id="SSF109854">
    <property type="entry name" value="DinB/YfiT-like putative metalloenzymes"/>
    <property type="match status" value="1"/>
</dbReference>
<comment type="caution">
    <text evidence="3">The sequence shown here is derived from an EMBL/GenBank/DDBJ whole genome shotgun (WGS) entry which is preliminary data.</text>
</comment>
<dbReference type="Gene3D" id="1.20.120.450">
    <property type="entry name" value="dinb family like domain"/>
    <property type="match status" value="1"/>
</dbReference>